<name>A0AAW1E1M9_ZOAVI</name>
<accession>A0AAW1E1M9</accession>
<sequence>MERFRLANQPVPEILYVDRGCCRAQGPTTVETLFQPWVDNGMVVRLDIFHWIHRFDATIWTESHCKYAMFKSALAGIVLAYNRSDLELIKGVRAKDPATMKSVSDEDVVCCYVSREQLKHHVRWVTLGA</sequence>
<protein>
    <submittedName>
        <fullName evidence="1">Uncharacterized protein</fullName>
    </submittedName>
</protein>
<comment type="caution">
    <text evidence="1">The sequence shown here is derived from an EMBL/GenBank/DDBJ whole genome shotgun (WGS) entry which is preliminary data.</text>
</comment>
<reference evidence="1 2" key="1">
    <citation type="journal article" date="2024" name="Genome Biol. Evol.">
        <title>Chromosome-level genome assembly of the viviparous eelpout Zoarces viviparus.</title>
        <authorList>
            <person name="Fuhrmann N."/>
            <person name="Brasseur M.V."/>
            <person name="Bakowski C.E."/>
            <person name="Podsiadlowski L."/>
            <person name="Prost S."/>
            <person name="Krehenwinkel H."/>
            <person name="Mayer C."/>
        </authorList>
    </citation>
    <scope>NUCLEOTIDE SEQUENCE [LARGE SCALE GENOMIC DNA]</scope>
    <source>
        <strain evidence="1">NO-MEL_2022_Ind0_liver</strain>
    </source>
</reference>
<dbReference type="Proteomes" id="UP001488805">
    <property type="component" value="Unassembled WGS sequence"/>
</dbReference>
<dbReference type="EMBL" id="JBCEZU010000586">
    <property type="protein sequence ID" value="KAK9515937.1"/>
    <property type="molecule type" value="Genomic_DNA"/>
</dbReference>
<organism evidence="1 2">
    <name type="scientific">Zoarces viviparus</name>
    <name type="common">Viviparous eelpout</name>
    <name type="synonym">Blennius viviparus</name>
    <dbReference type="NCBI Taxonomy" id="48416"/>
    <lineage>
        <taxon>Eukaryota</taxon>
        <taxon>Metazoa</taxon>
        <taxon>Chordata</taxon>
        <taxon>Craniata</taxon>
        <taxon>Vertebrata</taxon>
        <taxon>Euteleostomi</taxon>
        <taxon>Actinopterygii</taxon>
        <taxon>Neopterygii</taxon>
        <taxon>Teleostei</taxon>
        <taxon>Neoteleostei</taxon>
        <taxon>Acanthomorphata</taxon>
        <taxon>Eupercaria</taxon>
        <taxon>Perciformes</taxon>
        <taxon>Cottioidei</taxon>
        <taxon>Zoarcales</taxon>
        <taxon>Zoarcidae</taxon>
        <taxon>Zoarcinae</taxon>
        <taxon>Zoarces</taxon>
    </lineage>
</organism>
<gene>
    <name evidence="1" type="ORF">VZT92_026533</name>
</gene>
<dbReference type="PANTHER" id="PTHR47773">
    <property type="entry name" value="SI:DKEY-9I5.2-RELATED"/>
    <property type="match status" value="1"/>
</dbReference>
<proteinExistence type="predicted"/>
<dbReference type="PANTHER" id="PTHR47773:SF1">
    <property type="entry name" value="C2H2-TYPE DOMAIN-CONTAINING PROTEIN"/>
    <property type="match status" value="1"/>
</dbReference>
<evidence type="ECO:0000313" key="2">
    <source>
        <dbReference type="Proteomes" id="UP001488805"/>
    </source>
</evidence>
<keyword evidence="2" id="KW-1185">Reference proteome</keyword>
<dbReference type="AlphaFoldDB" id="A0AAW1E1M9"/>
<evidence type="ECO:0000313" key="1">
    <source>
        <dbReference type="EMBL" id="KAK9515937.1"/>
    </source>
</evidence>